<dbReference type="Pfam" id="PF00041">
    <property type="entry name" value="fn3"/>
    <property type="match status" value="2"/>
</dbReference>
<dbReference type="InterPro" id="IPR036056">
    <property type="entry name" value="Fibrinogen-like_C"/>
</dbReference>
<proteinExistence type="predicted"/>
<dbReference type="Gene3D" id="3.90.215.10">
    <property type="entry name" value="Gamma Fibrinogen, chain A, domain 1"/>
    <property type="match status" value="1"/>
</dbReference>
<evidence type="ECO:0000313" key="11">
    <source>
        <dbReference type="Proteomes" id="UP001591681"/>
    </source>
</evidence>
<feature type="domain" description="Fibronectin type-III" evidence="8">
    <location>
        <begin position="150"/>
        <end position="233"/>
    </location>
</feature>
<name>A0ABD1KCF2_9TELE</name>
<evidence type="ECO:0000256" key="4">
    <source>
        <dbReference type="ARBA" id="ARBA00022729"/>
    </source>
</evidence>
<dbReference type="SUPFAM" id="SSF56496">
    <property type="entry name" value="Fibrinogen C-terminal domain-like"/>
    <property type="match status" value="1"/>
</dbReference>
<keyword evidence="6" id="KW-1015">Disulfide bond</keyword>
<feature type="domain" description="Fibrinogen C-terminal" evidence="9">
    <location>
        <begin position="301"/>
        <end position="347"/>
    </location>
</feature>
<dbReference type="InterPro" id="IPR014716">
    <property type="entry name" value="Fibrinogen_a/b/g_C_1"/>
</dbReference>
<evidence type="ECO:0000259" key="8">
    <source>
        <dbReference type="PROSITE" id="PS50853"/>
    </source>
</evidence>
<keyword evidence="2" id="KW-0272">Extracellular matrix</keyword>
<accession>A0ABD1KCF2</accession>
<evidence type="ECO:0000256" key="2">
    <source>
        <dbReference type="ARBA" id="ARBA00022530"/>
    </source>
</evidence>
<dbReference type="PROSITE" id="PS51406">
    <property type="entry name" value="FIBRINOGEN_C_2"/>
    <property type="match status" value="2"/>
</dbReference>
<organism evidence="10 11">
    <name type="scientific">Coilia grayii</name>
    <name type="common">Gray's grenadier anchovy</name>
    <dbReference type="NCBI Taxonomy" id="363190"/>
    <lineage>
        <taxon>Eukaryota</taxon>
        <taxon>Metazoa</taxon>
        <taxon>Chordata</taxon>
        <taxon>Craniata</taxon>
        <taxon>Vertebrata</taxon>
        <taxon>Euteleostomi</taxon>
        <taxon>Actinopterygii</taxon>
        <taxon>Neopterygii</taxon>
        <taxon>Teleostei</taxon>
        <taxon>Clupei</taxon>
        <taxon>Clupeiformes</taxon>
        <taxon>Clupeoidei</taxon>
        <taxon>Engraulidae</taxon>
        <taxon>Coilinae</taxon>
        <taxon>Coilia</taxon>
    </lineage>
</organism>
<keyword evidence="11" id="KW-1185">Reference proteome</keyword>
<comment type="caution">
    <text evidence="10">The sequence shown here is derived from an EMBL/GenBank/DDBJ whole genome shotgun (WGS) entry which is preliminary data.</text>
</comment>
<feature type="region of interest" description="Disordered" evidence="7">
    <location>
        <begin position="141"/>
        <end position="160"/>
    </location>
</feature>
<dbReference type="SMART" id="SM00060">
    <property type="entry name" value="FN3"/>
    <property type="match status" value="2"/>
</dbReference>
<reference evidence="10 11" key="1">
    <citation type="submission" date="2024-09" db="EMBL/GenBank/DDBJ databases">
        <title>A chromosome-level genome assembly of Gray's grenadier anchovy, Coilia grayii.</title>
        <authorList>
            <person name="Fu Z."/>
        </authorList>
    </citation>
    <scope>NUCLEOTIDE SEQUENCE [LARGE SCALE GENOMIC DNA]</scope>
    <source>
        <strain evidence="10">G4</strain>
        <tissue evidence="10">Muscle</tissue>
    </source>
</reference>
<protein>
    <submittedName>
        <fullName evidence="10">Uncharacterized protein</fullName>
    </submittedName>
</protein>
<dbReference type="PROSITE" id="PS00514">
    <property type="entry name" value="FIBRINOGEN_C_1"/>
    <property type="match status" value="1"/>
</dbReference>
<evidence type="ECO:0000256" key="3">
    <source>
        <dbReference type="ARBA" id="ARBA00022536"/>
    </source>
</evidence>
<keyword evidence="5" id="KW-0677">Repeat</keyword>
<evidence type="ECO:0000256" key="6">
    <source>
        <dbReference type="ARBA" id="ARBA00023157"/>
    </source>
</evidence>
<evidence type="ECO:0000256" key="5">
    <source>
        <dbReference type="ARBA" id="ARBA00022737"/>
    </source>
</evidence>
<feature type="domain" description="Fibrinogen C-terminal" evidence="9">
    <location>
        <begin position="233"/>
        <end position="283"/>
    </location>
</feature>
<keyword evidence="3" id="KW-0245">EGF-like domain</keyword>
<gene>
    <name evidence="10" type="ORF">ACEWY4_008887</name>
</gene>
<evidence type="ECO:0000313" key="10">
    <source>
        <dbReference type="EMBL" id="KAL2096739.1"/>
    </source>
</evidence>
<comment type="subcellular location">
    <subcellularLocation>
        <location evidence="1">Secreted</location>
        <location evidence="1">Extracellular space</location>
        <location evidence="1">Extracellular matrix</location>
    </subcellularLocation>
</comment>
<evidence type="ECO:0000259" key="9">
    <source>
        <dbReference type="PROSITE" id="PS51406"/>
    </source>
</evidence>
<feature type="region of interest" description="Disordered" evidence="7">
    <location>
        <begin position="458"/>
        <end position="520"/>
    </location>
</feature>
<evidence type="ECO:0000256" key="1">
    <source>
        <dbReference type="ARBA" id="ARBA00004498"/>
    </source>
</evidence>
<dbReference type="PANTHER" id="PTHR46708">
    <property type="entry name" value="TENASCIN"/>
    <property type="match status" value="1"/>
</dbReference>
<dbReference type="AlphaFoldDB" id="A0ABD1KCF2"/>
<feature type="compositionally biased region" description="Basic and acidic residues" evidence="7">
    <location>
        <begin position="496"/>
        <end position="513"/>
    </location>
</feature>
<dbReference type="SUPFAM" id="SSF49265">
    <property type="entry name" value="Fibronectin type III"/>
    <property type="match status" value="1"/>
</dbReference>
<feature type="domain" description="Fibronectin type-III" evidence="8">
    <location>
        <begin position="64"/>
        <end position="147"/>
    </location>
</feature>
<keyword evidence="2" id="KW-0964">Secreted</keyword>
<dbReference type="SMART" id="SM00186">
    <property type="entry name" value="FBG"/>
    <property type="match status" value="1"/>
</dbReference>
<dbReference type="PROSITE" id="PS50853">
    <property type="entry name" value="FN3"/>
    <property type="match status" value="2"/>
</dbReference>
<dbReference type="CDD" id="cd00063">
    <property type="entry name" value="FN3"/>
    <property type="match status" value="2"/>
</dbReference>
<dbReference type="Gene3D" id="2.60.40.10">
    <property type="entry name" value="Immunoglobulins"/>
    <property type="match status" value="2"/>
</dbReference>
<dbReference type="Gene3D" id="4.10.530.10">
    <property type="entry name" value="Gamma-fibrinogen Carboxyl Terminal Fragment, domain 2"/>
    <property type="match status" value="1"/>
</dbReference>
<dbReference type="Proteomes" id="UP001591681">
    <property type="component" value="Unassembled WGS sequence"/>
</dbReference>
<dbReference type="Pfam" id="PF00147">
    <property type="entry name" value="Fibrinogen_C"/>
    <property type="match status" value="2"/>
</dbReference>
<dbReference type="InterPro" id="IPR050991">
    <property type="entry name" value="ECM_Regulatory_Proteins"/>
</dbReference>
<dbReference type="InterPro" id="IPR013783">
    <property type="entry name" value="Ig-like_fold"/>
</dbReference>
<evidence type="ECO:0000256" key="7">
    <source>
        <dbReference type="SAM" id="MobiDB-lite"/>
    </source>
</evidence>
<dbReference type="InterPro" id="IPR020837">
    <property type="entry name" value="Fibrinogen_CS"/>
</dbReference>
<dbReference type="InterPro" id="IPR002181">
    <property type="entry name" value="Fibrinogen_a/b/g_C_dom"/>
</dbReference>
<sequence length="541" mass="60275">MEDTTIQLPEVNTATLAQWYNKAQETAVLRQGIPLPQAPLAGPVQQKSRTMQEAVQAVDAGPEPPTNLLFTGITDTTVSVSWTKPRGPVTGFKVTYTHTREGPEVTISVSCNAAAQQLEQLEPSTGHQGDRNSVWATTAFTTTGGRGGDGPKDLTASQVTPRSPVLTWKPPSSKVSGYKLQYAIEGQAFQAQTDLRKHKLLCLTPGSKYLVRLQSDMGGVYTEAITIEFTTGDLRFPFPSDCSQELLNGVQESGLVEIFPLGQASVPVSVYCDMETDRGGWTVRAVAKEQLGAASASVCSDSMTYHNGRHFSTRDRDRSDIRFCAMFYRGGWWYRNCHEANLNGLYNTAHNQERLIRHKTQENKQRFFGLLARLTVAETDHRITVLMNMLTMEAKHHKTRRTYGDARVPVKMGVYGVVMAWLNMQHGIPGQRKRQPLCATYEKVDSHPWDTVRVQEFVEGSENGEQRPCTGGPRGPPPAGGEDTQPDQEAIQQQQEEERRQQEGEDTQQEKDGKKRKARRSLFTVSLSSYFIYTDIPTSKN</sequence>
<dbReference type="InterPro" id="IPR003961">
    <property type="entry name" value="FN3_dom"/>
</dbReference>
<keyword evidence="4" id="KW-0732">Signal</keyword>
<dbReference type="InterPro" id="IPR036116">
    <property type="entry name" value="FN3_sf"/>
</dbReference>
<dbReference type="PANTHER" id="PTHR46708:SF2">
    <property type="entry name" value="FIBRONECTIN TYPE-III DOMAIN-CONTAINING PROTEIN"/>
    <property type="match status" value="1"/>
</dbReference>
<dbReference type="EMBL" id="JBHFQA010000007">
    <property type="protein sequence ID" value="KAL2096739.1"/>
    <property type="molecule type" value="Genomic_DNA"/>
</dbReference>